<dbReference type="GO" id="GO:0004721">
    <property type="term" value="F:phosphoprotein phosphatase activity"/>
    <property type="evidence" value="ECO:0007669"/>
    <property type="project" value="InterPro"/>
</dbReference>
<feature type="domain" description="Tyrosine specific protein phosphatases" evidence="1">
    <location>
        <begin position="163"/>
        <end position="207"/>
    </location>
</feature>
<dbReference type="PROSITE" id="PS00383">
    <property type="entry name" value="TYR_PHOSPHATASE_1"/>
    <property type="match status" value="1"/>
</dbReference>
<dbReference type="PROSITE" id="PS50056">
    <property type="entry name" value="TYR_PHOSPHATASE_2"/>
    <property type="match status" value="1"/>
</dbReference>
<organism evidence="2 3">
    <name type="scientific">Polytolypa hystricis (strain UAMH7299)</name>
    <dbReference type="NCBI Taxonomy" id="1447883"/>
    <lineage>
        <taxon>Eukaryota</taxon>
        <taxon>Fungi</taxon>
        <taxon>Dikarya</taxon>
        <taxon>Ascomycota</taxon>
        <taxon>Pezizomycotina</taxon>
        <taxon>Eurotiomycetes</taxon>
        <taxon>Eurotiomycetidae</taxon>
        <taxon>Onygenales</taxon>
        <taxon>Onygenales incertae sedis</taxon>
        <taxon>Polytolypa</taxon>
    </lineage>
</organism>
<name>A0A2B7YSB9_POLH7</name>
<dbReference type="InterPro" id="IPR026893">
    <property type="entry name" value="Tyr/Ser_Pase_IphP-type"/>
</dbReference>
<dbReference type="SUPFAM" id="SSF52799">
    <property type="entry name" value="(Phosphotyrosine protein) phosphatases II"/>
    <property type="match status" value="1"/>
</dbReference>
<dbReference type="Proteomes" id="UP000224634">
    <property type="component" value="Unassembled WGS sequence"/>
</dbReference>
<accession>A0A2B7YSB9</accession>
<reference evidence="2 3" key="1">
    <citation type="submission" date="2017-10" db="EMBL/GenBank/DDBJ databases">
        <title>Comparative genomics in systemic dimorphic fungi from Ajellomycetaceae.</title>
        <authorList>
            <person name="Munoz J.F."/>
            <person name="Mcewen J.G."/>
            <person name="Clay O.K."/>
            <person name="Cuomo C.A."/>
        </authorList>
    </citation>
    <scope>NUCLEOTIDE SEQUENCE [LARGE SCALE GENOMIC DNA]</scope>
    <source>
        <strain evidence="2 3">UAMH7299</strain>
    </source>
</reference>
<comment type="caution">
    <text evidence="2">The sequence shown here is derived from an EMBL/GenBank/DDBJ whole genome shotgun (WGS) entry which is preliminary data.</text>
</comment>
<gene>
    <name evidence="2" type="ORF">AJ80_01305</name>
</gene>
<dbReference type="Pfam" id="PF13350">
    <property type="entry name" value="Y_phosphatase3"/>
    <property type="match status" value="1"/>
</dbReference>
<protein>
    <recommendedName>
        <fullName evidence="1">Tyrosine specific protein phosphatases domain-containing protein</fullName>
    </recommendedName>
</protein>
<proteinExistence type="predicted"/>
<dbReference type="STRING" id="1447883.A0A2B7YSB9"/>
<sequence length="309" mass="33542">MPTPPPPPETPSTLPSPPFISLPGIPNLRDLGGWPISTSTRTHPLSIRRHYICRCGEPTSAPPSTVRLLTSPPHCIATLFDLRSKAEIEGMQISGEQGRVVDWRGVRRVEVPVFGEGERADPVALAVRYAGDMARGVRNGEENGKEEEPFGAMYRKILEMGAGAYGTILRHVLEHPPPSKVGGEGEAFLVHCTAGKDRTGVFCALILSLCGVADEIVADEYALTAQGLGTWMEHLVGVVVAKTGVTEEQARRMAGARRESILDALRIVREEWGGAEGYFEKMCGVSREDLEKIKGLLVVEEEPVCGLNR</sequence>
<dbReference type="InterPro" id="IPR029021">
    <property type="entry name" value="Prot-tyrosine_phosphatase-like"/>
</dbReference>
<evidence type="ECO:0000259" key="1">
    <source>
        <dbReference type="PROSITE" id="PS50056"/>
    </source>
</evidence>
<evidence type="ECO:0000313" key="2">
    <source>
        <dbReference type="EMBL" id="PGH26924.1"/>
    </source>
</evidence>
<keyword evidence="3" id="KW-1185">Reference proteome</keyword>
<dbReference type="EMBL" id="PDNA01000011">
    <property type="protein sequence ID" value="PGH26924.1"/>
    <property type="molecule type" value="Genomic_DNA"/>
</dbReference>
<dbReference type="AlphaFoldDB" id="A0A2B7YSB9"/>
<dbReference type="InterPro" id="IPR000387">
    <property type="entry name" value="Tyr_Pase_dom"/>
</dbReference>
<dbReference type="Gene3D" id="3.90.190.10">
    <property type="entry name" value="Protein tyrosine phosphatase superfamily"/>
    <property type="match status" value="1"/>
</dbReference>
<evidence type="ECO:0000313" key="3">
    <source>
        <dbReference type="Proteomes" id="UP000224634"/>
    </source>
</evidence>
<dbReference type="OrthoDB" id="449382at2759"/>
<dbReference type="InterPro" id="IPR016130">
    <property type="entry name" value="Tyr_Pase_AS"/>
</dbReference>